<name>A0ABN8ZTY7_RANTA</name>
<dbReference type="Proteomes" id="UP001176941">
    <property type="component" value="Chromosome 7"/>
</dbReference>
<accession>A0ABN8ZTY7</accession>
<proteinExistence type="predicted"/>
<evidence type="ECO:0000313" key="2">
    <source>
        <dbReference type="Proteomes" id="UP001176941"/>
    </source>
</evidence>
<sequence>MVATLPSAAWKACHLRDSSGAASSLSPPLAPTPHAAASETFSAFSLRMTGGKIENNGGAPISWSGRLTVTFLHSSDPDLCSAFCDRQEQALECRQSCANQNSLPFGFPQKAFSLLQKASAFLKPQLVGKSSEPQKCTGRRRVSSHEQSIGNLQESICISIETTIY</sequence>
<protein>
    <submittedName>
        <fullName evidence="1">Uncharacterized protein</fullName>
    </submittedName>
</protein>
<organism evidence="1 2">
    <name type="scientific">Rangifer tarandus platyrhynchus</name>
    <name type="common">Svalbard reindeer</name>
    <dbReference type="NCBI Taxonomy" id="3082113"/>
    <lineage>
        <taxon>Eukaryota</taxon>
        <taxon>Metazoa</taxon>
        <taxon>Chordata</taxon>
        <taxon>Craniata</taxon>
        <taxon>Vertebrata</taxon>
        <taxon>Euteleostomi</taxon>
        <taxon>Mammalia</taxon>
        <taxon>Eutheria</taxon>
        <taxon>Laurasiatheria</taxon>
        <taxon>Artiodactyla</taxon>
        <taxon>Ruminantia</taxon>
        <taxon>Pecora</taxon>
        <taxon>Cervidae</taxon>
        <taxon>Odocoileinae</taxon>
        <taxon>Rangifer</taxon>
    </lineage>
</organism>
<evidence type="ECO:0000313" key="1">
    <source>
        <dbReference type="EMBL" id="CAI9177445.1"/>
    </source>
</evidence>
<reference evidence="1" key="1">
    <citation type="submission" date="2023-04" db="EMBL/GenBank/DDBJ databases">
        <authorList>
            <consortium name="ELIXIR-Norway"/>
        </authorList>
    </citation>
    <scope>NUCLEOTIDE SEQUENCE [LARGE SCALE GENOMIC DNA]</scope>
</reference>
<gene>
    <name evidence="1" type="ORF">MRATA1EN1_LOCUS26407</name>
</gene>
<keyword evidence="2" id="KW-1185">Reference proteome</keyword>
<dbReference type="EMBL" id="OX459943">
    <property type="protein sequence ID" value="CAI9177445.1"/>
    <property type="molecule type" value="Genomic_DNA"/>
</dbReference>